<keyword evidence="2" id="KW-1003">Cell membrane</keyword>
<dbReference type="GO" id="GO:0005886">
    <property type="term" value="C:plasma membrane"/>
    <property type="evidence" value="ECO:0007669"/>
    <property type="project" value="UniProtKB-SubCell"/>
</dbReference>
<feature type="transmembrane region" description="Helical" evidence="6">
    <location>
        <begin position="40"/>
        <end position="60"/>
    </location>
</feature>
<evidence type="ECO:0000256" key="2">
    <source>
        <dbReference type="ARBA" id="ARBA00022475"/>
    </source>
</evidence>
<dbReference type="PANTHER" id="PTHR30482:SF20">
    <property type="entry name" value="HIGH-AFFINITY BRANCHED-CHAIN AMINO ACID TRANSPORT SYSTEM PERMEASE PROTEIN LIVM"/>
    <property type="match status" value="1"/>
</dbReference>
<sequence length="408" mass="44801">MKANIKNAIISAVLAALVVVPIFGLHLERKGGQNYIEPHWNLVIWGFVIVLVLQLIKPLLGKHMARVQAPRLPEVSSRMRMTLLWLVIVAAIAWPFFSGRNAVDIATLALIYVMLGLGLNIVVGFAGLLDLGFVGFYAVGAYTYALLFHWAGWSFWEALPLSGAAAALFGFLLGFPVLRLRGDYLAIVTLGFGEIIRLLLVNLVDFTGGPDGISGIPKPTLFGFELTRTASQEGAQTLQQLMGIEFNTMHMVVFLYLLALGLALVTLWISNRLIRMPIGRAWEALREDEVACRSLGMNPTKIKLSAFTLGAMFAGFGGAFFAARQGIVSPESFSFIESALILAIVVLGGMGSQIGVVVAAILITVLPELAREFSEYRMLIFGLVMILMMVWRPQGLFPMKRYHEELKQ</sequence>
<feature type="transmembrane region" description="Helical" evidence="6">
    <location>
        <begin position="81"/>
        <end position="97"/>
    </location>
</feature>
<feature type="transmembrane region" description="Helical" evidence="6">
    <location>
        <begin position="159"/>
        <end position="178"/>
    </location>
</feature>
<accession>A0AAW4XZS6</accession>
<evidence type="ECO:0000256" key="5">
    <source>
        <dbReference type="ARBA" id="ARBA00023136"/>
    </source>
</evidence>
<evidence type="ECO:0000313" key="9">
    <source>
        <dbReference type="Proteomes" id="UP001199260"/>
    </source>
</evidence>
<reference evidence="8 9" key="1">
    <citation type="submission" date="2021-11" db="EMBL/GenBank/DDBJ databases">
        <title>Genome sequence.</title>
        <authorList>
            <person name="Sun Q."/>
        </authorList>
    </citation>
    <scope>NUCLEOTIDE SEQUENCE [LARGE SCALE GENOMIC DNA]</scope>
    <source>
        <strain evidence="8 9">KCTC 12005</strain>
    </source>
</reference>
<feature type="transmembrane region" description="Helical" evidence="6">
    <location>
        <begin position="109"/>
        <end position="129"/>
    </location>
</feature>
<dbReference type="InterPro" id="IPR021807">
    <property type="entry name" value="LivHM_N"/>
</dbReference>
<dbReference type="CDD" id="cd06581">
    <property type="entry name" value="TM_PBP1_LivM_like"/>
    <property type="match status" value="1"/>
</dbReference>
<feature type="transmembrane region" description="Helical" evidence="6">
    <location>
        <begin position="136"/>
        <end position="153"/>
    </location>
</feature>
<evidence type="ECO:0000256" key="6">
    <source>
        <dbReference type="SAM" id="Phobius"/>
    </source>
</evidence>
<dbReference type="Proteomes" id="UP001199260">
    <property type="component" value="Unassembled WGS sequence"/>
</dbReference>
<dbReference type="InterPro" id="IPR043428">
    <property type="entry name" value="LivM-like"/>
</dbReference>
<keyword evidence="3 6" id="KW-0812">Transmembrane</keyword>
<evidence type="ECO:0000256" key="3">
    <source>
        <dbReference type="ARBA" id="ARBA00022692"/>
    </source>
</evidence>
<organism evidence="8 9">
    <name type="scientific">Comamonas koreensis</name>
    <dbReference type="NCBI Taxonomy" id="160825"/>
    <lineage>
        <taxon>Bacteria</taxon>
        <taxon>Pseudomonadati</taxon>
        <taxon>Pseudomonadota</taxon>
        <taxon>Betaproteobacteria</taxon>
        <taxon>Burkholderiales</taxon>
        <taxon>Comamonadaceae</taxon>
        <taxon>Comamonas</taxon>
    </lineage>
</organism>
<evidence type="ECO:0000259" key="7">
    <source>
        <dbReference type="Pfam" id="PF11862"/>
    </source>
</evidence>
<dbReference type="PANTHER" id="PTHR30482">
    <property type="entry name" value="HIGH-AFFINITY BRANCHED-CHAIN AMINO ACID TRANSPORT SYSTEM PERMEASE"/>
    <property type="match status" value="1"/>
</dbReference>
<evidence type="ECO:0000313" key="8">
    <source>
        <dbReference type="EMBL" id="MCD2166877.1"/>
    </source>
</evidence>
<feature type="transmembrane region" description="Helical" evidence="6">
    <location>
        <begin position="339"/>
        <end position="366"/>
    </location>
</feature>
<dbReference type="Pfam" id="PF11862">
    <property type="entry name" value="DUF3382"/>
    <property type="match status" value="1"/>
</dbReference>
<keyword evidence="5 6" id="KW-0472">Membrane</keyword>
<feature type="domain" description="High-affinity branched-chain amino acid transport system permease LivHM N-terminal" evidence="7">
    <location>
        <begin position="4"/>
        <end position="94"/>
    </location>
</feature>
<name>A0AAW4XZS6_9BURK</name>
<dbReference type="Pfam" id="PF02653">
    <property type="entry name" value="BPD_transp_2"/>
    <property type="match status" value="1"/>
</dbReference>
<dbReference type="AlphaFoldDB" id="A0AAW4XZS6"/>
<proteinExistence type="predicted"/>
<dbReference type="GO" id="GO:0015658">
    <property type="term" value="F:branched-chain amino acid transmembrane transporter activity"/>
    <property type="evidence" value="ECO:0007669"/>
    <property type="project" value="InterPro"/>
</dbReference>
<comment type="subcellular location">
    <subcellularLocation>
        <location evidence="1">Cell membrane</location>
        <topology evidence="1">Multi-pass membrane protein</topology>
    </subcellularLocation>
</comment>
<dbReference type="NCBIfam" id="NF008450">
    <property type="entry name" value="PRK11301.1"/>
    <property type="match status" value="1"/>
</dbReference>
<keyword evidence="9" id="KW-1185">Reference proteome</keyword>
<dbReference type="EMBL" id="JAJNCT010000021">
    <property type="protein sequence ID" value="MCD2166877.1"/>
    <property type="molecule type" value="Genomic_DNA"/>
</dbReference>
<gene>
    <name evidence="8" type="ORF">LPW39_17280</name>
</gene>
<protein>
    <submittedName>
        <fullName evidence="8">High-affinity branched-chain amino acid ABC transporter permease LivM</fullName>
    </submittedName>
</protein>
<feature type="transmembrane region" description="Helical" evidence="6">
    <location>
        <begin position="378"/>
        <end position="397"/>
    </location>
</feature>
<keyword evidence="4 6" id="KW-1133">Transmembrane helix</keyword>
<comment type="caution">
    <text evidence="8">The sequence shown here is derived from an EMBL/GenBank/DDBJ whole genome shotgun (WGS) entry which is preliminary data.</text>
</comment>
<evidence type="ECO:0000256" key="4">
    <source>
        <dbReference type="ARBA" id="ARBA00022989"/>
    </source>
</evidence>
<feature type="transmembrane region" description="Helical" evidence="6">
    <location>
        <begin position="304"/>
        <end position="327"/>
    </location>
</feature>
<feature type="transmembrane region" description="Helical" evidence="6">
    <location>
        <begin position="251"/>
        <end position="270"/>
    </location>
</feature>
<feature type="transmembrane region" description="Helical" evidence="6">
    <location>
        <begin position="185"/>
        <end position="204"/>
    </location>
</feature>
<dbReference type="InterPro" id="IPR001851">
    <property type="entry name" value="ABC_transp_permease"/>
</dbReference>
<evidence type="ECO:0000256" key="1">
    <source>
        <dbReference type="ARBA" id="ARBA00004651"/>
    </source>
</evidence>